<evidence type="ECO:0000313" key="1">
    <source>
        <dbReference type="EMBL" id="ANH71815.1"/>
    </source>
</evidence>
<gene>
    <name evidence="1" type="ORF">ACS15_3267</name>
</gene>
<protein>
    <submittedName>
        <fullName evidence="1">Uncharacterized protein</fullName>
    </submittedName>
</protein>
<dbReference type="Proteomes" id="UP000077927">
    <property type="component" value="Chromosome 1"/>
</dbReference>
<name>A0AAC9BF35_9RALS</name>
<proteinExistence type="predicted"/>
<sequence length="38" mass="4029">MCRADASRTKILVHCKGVGTAPDALIRGLMSSRMLAVV</sequence>
<reference evidence="1 2" key="1">
    <citation type="submission" date="2015-09" db="EMBL/GenBank/DDBJ databases">
        <authorList>
            <person name="Xu Y."/>
            <person name="Nagy A."/>
            <person name="Liu N.T."/>
            <person name="Nou X."/>
        </authorList>
    </citation>
    <scope>NUCLEOTIDE SEQUENCE [LARGE SCALE GENOMIC DNA]</scope>
    <source>
        <strain evidence="1 2">FC1138</strain>
    </source>
</reference>
<accession>A0AAC9BF35</accession>
<dbReference type="EMBL" id="CP012605">
    <property type="protein sequence ID" value="ANH71815.1"/>
    <property type="molecule type" value="Genomic_DNA"/>
</dbReference>
<dbReference type="KEGG" id="rin:ACS15_3267"/>
<dbReference type="AlphaFoldDB" id="A0AAC9BF35"/>
<evidence type="ECO:0000313" key="2">
    <source>
        <dbReference type="Proteomes" id="UP000077927"/>
    </source>
</evidence>
<organism evidence="1 2">
    <name type="scientific">Ralstonia insidiosa</name>
    <dbReference type="NCBI Taxonomy" id="190721"/>
    <lineage>
        <taxon>Bacteria</taxon>
        <taxon>Pseudomonadati</taxon>
        <taxon>Pseudomonadota</taxon>
        <taxon>Betaproteobacteria</taxon>
        <taxon>Burkholderiales</taxon>
        <taxon>Burkholderiaceae</taxon>
        <taxon>Ralstonia</taxon>
    </lineage>
</organism>